<comment type="caution">
    <text evidence="1">The sequence shown here is derived from an EMBL/GenBank/DDBJ whole genome shotgun (WGS) entry which is preliminary data.</text>
</comment>
<protein>
    <submittedName>
        <fullName evidence="1">DUF3000 domain-containing protein</fullName>
    </submittedName>
</protein>
<gene>
    <name evidence="1" type="ORF">GTW58_03055</name>
</gene>
<dbReference type="Proteomes" id="UP000521379">
    <property type="component" value="Unassembled WGS sequence"/>
</dbReference>
<reference evidence="1 2" key="1">
    <citation type="submission" date="2020-02" db="EMBL/GenBank/DDBJ databases">
        <authorList>
            <person name="Sun Q."/>
        </authorList>
    </citation>
    <scope>NUCLEOTIDE SEQUENCE [LARGE SCALE GENOMIC DNA]</scope>
    <source>
        <strain evidence="1 2">YIM 13062</strain>
    </source>
</reference>
<evidence type="ECO:0000313" key="2">
    <source>
        <dbReference type="Proteomes" id="UP000521379"/>
    </source>
</evidence>
<sequence length="205" mass="21588">MTDLHEGLGRFRAAVASLRAAQCRPEIELNQISVPMGPSDSVAFSATVTDATASAAVVASYPGMSAIGRTGSVELAAGRFILSHAPSRSAEWGGEFRIVTFVKAQVERDLGHDHMLASVAWSWLLESLERNGAAFTGEGGTASRVVAEGFGQLADTGEDIDVELRASWTPTDQNFGAHLEAWADMVCTFAGLPPVTDGVIPLTGR</sequence>
<proteinExistence type="predicted"/>
<dbReference type="RefSeq" id="WP_119932292.1">
    <property type="nucleotide sequence ID" value="NZ_JAAVUN010000003.1"/>
</dbReference>
<evidence type="ECO:0000313" key="1">
    <source>
        <dbReference type="EMBL" id="NKE08944.1"/>
    </source>
</evidence>
<dbReference type="InterPro" id="IPR021555">
    <property type="entry name" value="DUF3000"/>
</dbReference>
<dbReference type="EMBL" id="JAAVUN010000003">
    <property type="protein sequence ID" value="NKE08944.1"/>
    <property type="molecule type" value="Genomic_DNA"/>
</dbReference>
<dbReference type="AlphaFoldDB" id="A0A846TT16"/>
<organism evidence="1 2">
    <name type="scientific">Kocuria subflava</name>
    <dbReference type="NCBI Taxonomy" id="1736139"/>
    <lineage>
        <taxon>Bacteria</taxon>
        <taxon>Bacillati</taxon>
        <taxon>Actinomycetota</taxon>
        <taxon>Actinomycetes</taxon>
        <taxon>Micrococcales</taxon>
        <taxon>Micrococcaceae</taxon>
        <taxon>Kocuria</taxon>
    </lineage>
</organism>
<name>A0A846TT16_9MICC</name>
<keyword evidence="2" id="KW-1185">Reference proteome</keyword>
<accession>A0A846TT16</accession>
<dbReference type="Pfam" id="PF11452">
    <property type="entry name" value="DUF3000"/>
    <property type="match status" value="1"/>
</dbReference>